<reference evidence="1 2" key="2">
    <citation type="submission" date="2017-10" db="EMBL/GenBank/DDBJ databases">
        <title>Extensive intraspecific genome diversity in a model arbuscular mycorrhizal fungus.</title>
        <authorList>
            <person name="Chen E.C.H."/>
            <person name="Morin E."/>
            <person name="Baudet D."/>
            <person name="Noel J."/>
            <person name="Ndikumana S."/>
            <person name="Charron P."/>
            <person name="St-Onge C."/>
            <person name="Giorgi J."/>
            <person name="Grigoriev I.V."/>
            <person name="Roux C."/>
            <person name="Martin F.M."/>
            <person name="Corradi N."/>
        </authorList>
    </citation>
    <scope>NUCLEOTIDE SEQUENCE [LARGE SCALE GENOMIC DNA]</scope>
    <source>
        <strain evidence="1 2">C2</strain>
    </source>
</reference>
<dbReference type="AlphaFoldDB" id="A0A2N1MZQ2"/>
<accession>A0A2N1MZQ2</accession>
<name>A0A2N1MZQ2_9GLOM</name>
<sequence>MTILGVNVGEWEFFAKVTATKMISDRYHSARINQFILNSLLEYNLNDNQLKDIS</sequence>
<protein>
    <submittedName>
        <fullName evidence="1">Uncharacterized protein</fullName>
    </submittedName>
</protein>
<reference evidence="1 2" key="1">
    <citation type="submission" date="2016-04" db="EMBL/GenBank/DDBJ databases">
        <title>Genome analyses suggest a sexual origin of heterokaryosis in a supposedly ancient asexual fungus.</title>
        <authorList>
            <person name="Ropars J."/>
            <person name="Sedzielewska K."/>
            <person name="Noel J."/>
            <person name="Charron P."/>
            <person name="Farinelli L."/>
            <person name="Marton T."/>
            <person name="Kruger M."/>
            <person name="Pelin A."/>
            <person name="Brachmann A."/>
            <person name="Corradi N."/>
        </authorList>
    </citation>
    <scope>NUCLEOTIDE SEQUENCE [LARGE SCALE GENOMIC DNA]</scope>
    <source>
        <strain evidence="1 2">C2</strain>
    </source>
</reference>
<dbReference type="Proteomes" id="UP000233469">
    <property type="component" value="Unassembled WGS sequence"/>
</dbReference>
<evidence type="ECO:0000313" key="1">
    <source>
        <dbReference type="EMBL" id="PKK67121.1"/>
    </source>
</evidence>
<proteinExistence type="predicted"/>
<organism evidence="1 2">
    <name type="scientific">Rhizophagus irregularis</name>
    <dbReference type="NCBI Taxonomy" id="588596"/>
    <lineage>
        <taxon>Eukaryota</taxon>
        <taxon>Fungi</taxon>
        <taxon>Fungi incertae sedis</taxon>
        <taxon>Mucoromycota</taxon>
        <taxon>Glomeromycotina</taxon>
        <taxon>Glomeromycetes</taxon>
        <taxon>Glomerales</taxon>
        <taxon>Glomeraceae</taxon>
        <taxon>Rhizophagus</taxon>
    </lineage>
</organism>
<evidence type="ECO:0000313" key="2">
    <source>
        <dbReference type="Proteomes" id="UP000233469"/>
    </source>
</evidence>
<comment type="caution">
    <text evidence="1">The sequence shown here is derived from an EMBL/GenBank/DDBJ whole genome shotgun (WGS) entry which is preliminary data.</text>
</comment>
<gene>
    <name evidence="1" type="ORF">RhiirC2_752245</name>
</gene>
<dbReference type="EMBL" id="LLXL01001004">
    <property type="protein sequence ID" value="PKK67121.1"/>
    <property type="molecule type" value="Genomic_DNA"/>
</dbReference>